<evidence type="ECO:0000313" key="2">
    <source>
        <dbReference type="Proteomes" id="UP001391051"/>
    </source>
</evidence>
<keyword evidence="2" id="KW-1185">Reference proteome</keyword>
<protein>
    <submittedName>
        <fullName evidence="1">Uncharacterized protein</fullName>
    </submittedName>
</protein>
<sequence>MSREIRRPRVAASRDRLLNHMLTVALSILYCATTAATALAEALRSQPYVLNIRNGFDKSDRSGTVFLKPGLRAR</sequence>
<organism evidence="1 2">
    <name type="scientific">Apiospora aurea</name>
    <dbReference type="NCBI Taxonomy" id="335848"/>
    <lineage>
        <taxon>Eukaryota</taxon>
        <taxon>Fungi</taxon>
        <taxon>Dikarya</taxon>
        <taxon>Ascomycota</taxon>
        <taxon>Pezizomycotina</taxon>
        <taxon>Sordariomycetes</taxon>
        <taxon>Xylariomycetidae</taxon>
        <taxon>Amphisphaeriales</taxon>
        <taxon>Apiosporaceae</taxon>
        <taxon>Apiospora</taxon>
    </lineage>
</organism>
<dbReference type="Proteomes" id="UP001391051">
    <property type="component" value="Unassembled WGS sequence"/>
</dbReference>
<evidence type="ECO:0000313" key="1">
    <source>
        <dbReference type="EMBL" id="KAK7941397.1"/>
    </source>
</evidence>
<accession>A0ABR1PWI6</accession>
<proteinExistence type="predicted"/>
<dbReference type="RefSeq" id="XP_066694149.1">
    <property type="nucleotide sequence ID" value="XM_066850006.1"/>
</dbReference>
<dbReference type="GeneID" id="92083068"/>
<dbReference type="EMBL" id="JAQQWE010000009">
    <property type="protein sequence ID" value="KAK7941397.1"/>
    <property type="molecule type" value="Genomic_DNA"/>
</dbReference>
<name>A0ABR1PWI6_9PEZI</name>
<gene>
    <name evidence="1" type="ORF">PG986_013784</name>
</gene>
<reference evidence="1 2" key="1">
    <citation type="submission" date="2023-01" db="EMBL/GenBank/DDBJ databases">
        <title>Analysis of 21 Apiospora genomes using comparative genomics revels a genus with tremendous synthesis potential of carbohydrate active enzymes and secondary metabolites.</title>
        <authorList>
            <person name="Sorensen T."/>
        </authorList>
    </citation>
    <scope>NUCLEOTIDE SEQUENCE [LARGE SCALE GENOMIC DNA]</scope>
    <source>
        <strain evidence="1 2">CBS 24483</strain>
    </source>
</reference>
<comment type="caution">
    <text evidence="1">The sequence shown here is derived from an EMBL/GenBank/DDBJ whole genome shotgun (WGS) entry which is preliminary data.</text>
</comment>